<keyword evidence="2" id="KW-1185">Reference proteome</keyword>
<gene>
    <name evidence="1" type="ORF">RNAN_1781</name>
</gene>
<dbReference type="AlphaFoldDB" id="I1DXL5"/>
<evidence type="ECO:0000313" key="1">
    <source>
        <dbReference type="EMBL" id="GAB58793.1"/>
    </source>
</evidence>
<protein>
    <submittedName>
        <fullName evidence="1">Uncharacterized protein</fullName>
    </submittedName>
</protein>
<name>I1DXL5_9GAMM</name>
<reference evidence="1 2" key="1">
    <citation type="journal article" date="2012" name="J. Bacteriol.">
        <title>Genome Sequence of the Protease-Producing Bacterium Rheinheimera nanhaiensis E407-8T, Isolated from Deep-Sea Sediment of the South China Sea.</title>
        <authorList>
            <person name="Zhang X.-Y."/>
            <person name="Zhang Y.-J."/>
            <person name="Qin Q.-L."/>
            <person name="Xie B.-B."/>
            <person name="Chen X.-L."/>
            <person name="Zhou B.-C."/>
            <person name="Zhang Y.-Z."/>
        </authorList>
    </citation>
    <scope>NUCLEOTIDE SEQUENCE [LARGE SCALE GENOMIC DNA]</scope>
    <source>
        <strain evidence="1 2">E407-8</strain>
    </source>
</reference>
<proteinExistence type="predicted"/>
<organism evidence="1 2">
    <name type="scientific">Rheinheimera nanhaiensis E407-8</name>
    <dbReference type="NCBI Taxonomy" id="562729"/>
    <lineage>
        <taxon>Bacteria</taxon>
        <taxon>Pseudomonadati</taxon>
        <taxon>Pseudomonadota</taxon>
        <taxon>Gammaproteobacteria</taxon>
        <taxon>Chromatiales</taxon>
        <taxon>Chromatiaceae</taxon>
        <taxon>Rheinheimera</taxon>
    </lineage>
</organism>
<evidence type="ECO:0000313" key="2">
    <source>
        <dbReference type="Proteomes" id="UP000004374"/>
    </source>
</evidence>
<dbReference type="Proteomes" id="UP000004374">
    <property type="component" value="Unassembled WGS sequence"/>
</dbReference>
<dbReference type="EMBL" id="BAFK01000008">
    <property type="protein sequence ID" value="GAB58793.1"/>
    <property type="molecule type" value="Genomic_DNA"/>
</dbReference>
<sequence>MLGYHYVIFTTKDNWTTGVCGGTEVILPKANFSQDYLNTLREISLNEAISSGS</sequence>
<dbReference type="STRING" id="562729.RNAN_1781"/>
<accession>I1DXL5</accession>
<comment type="caution">
    <text evidence="1">The sequence shown here is derived from an EMBL/GenBank/DDBJ whole genome shotgun (WGS) entry which is preliminary data.</text>
</comment>